<dbReference type="InterPro" id="IPR011701">
    <property type="entry name" value="MFS"/>
</dbReference>
<feature type="transmembrane region" description="Helical" evidence="5">
    <location>
        <begin position="379"/>
        <end position="399"/>
    </location>
</feature>
<keyword evidence="3 5" id="KW-1133">Transmembrane helix</keyword>
<organism evidence="8">
    <name type="scientific">Palpitomonas bilix</name>
    <dbReference type="NCBI Taxonomy" id="652834"/>
    <lineage>
        <taxon>Eukaryota</taxon>
        <taxon>Eukaryota incertae sedis</taxon>
    </lineage>
</organism>
<feature type="transmembrane region" description="Helical" evidence="5">
    <location>
        <begin position="429"/>
        <end position="448"/>
    </location>
</feature>
<dbReference type="PROSITE" id="PS50850">
    <property type="entry name" value="MFS"/>
    <property type="match status" value="1"/>
</dbReference>
<reference evidence="8" key="1">
    <citation type="submission" date="2021-01" db="EMBL/GenBank/DDBJ databases">
        <authorList>
            <person name="Corre E."/>
            <person name="Pelletier E."/>
            <person name="Niang G."/>
            <person name="Scheremetjew M."/>
            <person name="Finn R."/>
            <person name="Kale V."/>
            <person name="Holt S."/>
            <person name="Cochrane G."/>
            <person name="Meng A."/>
            <person name="Brown T."/>
            <person name="Cohen L."/>
        </authorList>
    </citation>
    <scope>NUCLEOTIDE SEQUENCE</scope>
    <source>
        <strain evidence="8">NIES-2562</strain>
    </source>
</reference>
<dbReference type="GO" id="GO:0016020">
    <property type="term" value="C:membrane"/>
    <property type="evidence" value="ECO:0007669"/>
    <property type="project" value="UniProtKB-SubCell"/>
</dbReference>
<feature type="transmembrane region" description="Helical" evidence="5">
    <location>
        <begin position="12"/>
        <end position="35"/>
    </location>
</feature>
<evidence type="ECO:0000256" key="1">
    <source>
        <dbReference type="ARBA" id="ARBA00004141"/>
    </source>
</evidence>
<dbReference type="GO" id="GO:0022857">
    <property type="term" value="F:transmembrane transporter activity"/>
    <property type="evidence" value="ECO:0007669"/>
    <property type="project" value="InterPro"/>
</dbReference>
<dbReference type="AlphaFoldDB" id="A0A7S3DLA0"/>
<evidence type="ECO:0000256" key="4">
    <source>
        <dbReference type="ARBA" id="ARBA00023136"/>
    </source>
</evidence>
<sequence length="528" mass="57635">MAILDIFKIPRVVLILHFVALLDLLGASIIVPLLSDTASKLGADAVTMGYISTIYGLLQLSSASFIGRLGDRIGRKKIILISCAAAVVSYSLQGAAFNITMIVLSRIPVGIFKHAVASTQAAVSHYYHGTRGQLGALSRHNAFLAAGFIFGPTLGGTLSKFGNHVPAFISCSVFFINFLMVYFFLDLDVQVDDEEGKGKKQDVLSDTSSEESAANLKKNMAGLSPGSTDLKKRKMDEVHGAAARRHDSEDLEGGRKIAKKKRRSFFDLASSVIPVLAIIATSDDFANASLLFLSRFVYGFITSLFKSNFTSILKFVLDFSVPEAGFVMSYGGFLSFLVQMYGVKWFSHQVEKWGRLESYDDEECGEEERRRRRSRNESIIIRVAAVLQMLSFLMMAAIIHTGNVMKRTREEQNQTGVDSHEEGGIVSSHMLIVIAFATSLVPLYTATGTMKTHFVSAITNTFPDSKGEAVGSAGFLDSVCRVITPMIGGLIIKHLTHSLVFVTCSAFGAVLFALITVRESIKTHTKTQ</sequence>
<dbReference type="PRINTS" id="PR01035">
    <property type="entry name" value="TCRTETA"/>
</dbReference>
<dbReference type="GO" id="GO:0005635">
    <property type="term" value="C:nuclear envelope"/>
    <property type="evidence" value="ECO:0007669"/>
    <property type="project" value="TreeGrafter"/>
</dbReference>
<keyword evidence="2 5" id="KW-0812">Transmembrane</keyword>
<evidence type="ECO:0000256" key="3">
    <source>
        <dbReference type="ARBA" id="ARBA00022989"/>
    </source>
</evidence>
<evidence type="ECO:0000313" key="7">
    <source>
        <dbReference type="EMBL" id="CAE0261534.1"/>
    </source>
</evidence>
<feature type="transmembrane region" description="Helical" evidence="5">
    <location>
        <begin position="165"/>
        <end position="185"/>
    </location>
</feature>
<feature type="domain" description="Major facilitator superfamily (MFS) profile" evidence="6">
    <location>
        <begin position="12"/>
        <end position="521"/>
    </location>
</feature>
<accession>A0A7S3DLA0</accession>
<dbReference type="PANTHER" id="PTHR24002">
    <property type="entry name" value="SOLUTE CARRIER FAMILY 22 MEMBER 18"/>
    <property type="match status" value="1"/>
</dbReference>
<evidence type="ECO:0000256" key="2">
    <source>
        <dbReference type="ARBA" id="ARBA00022692"/>
    </source>
</evidence>
<gene>
    <name evidence="7" type="ORF">PBIL07802_LOCUS23827</name>
    <name evidence="8" type="ORF">PBIL07802_LOCUS23828</name>
</gene>
<dbReference type="Gene3D" id="1.20.1250.20">
    <property type="entry name" value="MFS general substrate transporter like domains"/>
    <property type="match status" value="1"/>
</dbReference>
<feature type="transmembrane region" description="Helical" evidence="5">
    <location>
        <begin position="78"/>
        <end position="104"/>
    </location>
</feature>
<dbReference type="InterPro" id="IPR001958">
    <property type="entry name" value="Tet-R_TetA/multi-R_MdtG-like"/>
</dbReference>
<keyword evidence="4 5" id="KW-0472">Membrane</keyword>
<evidence type="ECO:0000259" key="6">
    <source>
        <dbReference type="PROSITE" id="PS50850"/>
    </source>
</evidence>
<evidence type="ECO:0000256" key="5">
    <source>
        <dbReference type="SAM" id="Phobius"/>
    </source>
</evidence>
<dbReference type="PANTHER" id="PTHR24002:SF3">
    <property type="entry name" value="SOLUTE CARRIER FAMILY 22 MEMBER 18"/>
    <property type="match status" value="1"/>
</dbReference>
<evidence type="ECO:0000313" key="8">
    <source>
        <dbReference type="EMBL" id="CAE0261535.1"/>
    </source>
</evidence>
<name>A0A7S3DLA0_9EUKA</name>
<feature type="transmembrane region" description="Helical" evidence="5">
    <location>
        <begin position="469"/>
        <end position="492"/>
    </location>
</feature>
<dbReference type="EMBL" id="HBIB01036655">
    <property type="protein sequence ID" value="CAE0261534.1"/>
    <property type="molecule type" value="Transcribed_RNA"/>
</dbReference>
<dbReference type="Pfam" id="PF07690">
    <property type="entry name" value="MFS_1"/>
    <property type="match status" value="1"/>
</dbReference>
<feature type="transmembrane region" description="Helical" evidence="5">
    <location>
        <begin position="498"/>
        <end position="517"/>
    </location>
</feature>
<dbReference type="InterPro" id="IPR036259">
    <property type="entry name" value="MFS_trans_sf"/>
</dbReference>
<feature type="transmembrane region" description="Helical" evidence="5">
    <location>
        <begin position="265"/>
        <end position="282"/>
    </location>
</feature>
<protein>
    <recommendedName>
        <fullName evidence="6">Major facilitator superfamily (MFS) profile domain-containing protein</fullName>
    </recommendedName>
</protein>
<proteinExistence type="predicted"/>
<dbReference type="SUPFAM" id="SSF103473">
    <property type="entry name" value="MFS general substrate transporter"/>
    <property type="match status" value="1"/>
</dbReference>
<feature type="transmembrane region" description="Helical" evidence="5">
    <location>
        <begin position="47"/>
        <end position="66"/>
    </location>
</feature>
<dbReference type="InterPro" id="IPR020846">
    <property type="entry name" value="MFS_dom"/>
</dbReference>
<dbReference type="EMBL" id="HBIB01036656">
    <property type="protein sequence ID" value="CAE0261535.1"/>
    <property type="molecule type" value="Transcribed_RNA"/>
</dbReference>
<comment type="subcellular location">
    <subcellularLocation>
        <location evidence="1">Membrane</location>
        <topology evidence="1">Multi-pass membrane protein</topology>
    </subcellularLocation>
</comment>